<feature type="transmembrane region" description="Helical" evidence="13">
    <location>
        <begin position="28"/>
        <end position="47"/>
    </location>
</feature>
<sequence length="246" mass="27781">MEPLSDTFLATCRRYQGRILRGENMSRIETFVDAAFAFAFTMLVISIDEVPQSPPELFVLSRDIPAFLLSATLIGSVWMAHAIWSRTFGLQDGVTIYLSLGLVMLVLIFVYPIKLISQATVVHLSDGRLGMEVFDNSGWENTGIADLFLYFSVGFIFLSLLIMALYLNSLRFKKQLRLNIIEIQFCHRMIVSCSAVTVVAISSCIIAMVAEDNIEIAGYVYFLLFILIPVITRNCNRYFTDQVQLN</sequence>
<comment type="caution">
    <text evidence="14">The sequence shown here is derived from an EMBL/GenBank/DDBJ whole genome shotgun (WGS) entry which is preliminary data.</text>
</comment>
<name>A0A2A5B5V1_9GAMM</name>
<evidence type="ECO:0000313" key="14">
    <source>
        <dbReference type="EMBL" id="PCJ26913.1"/>
    </source>
</evidence>
<evidence type="ECO:0000313" key="15">
    <source>
        <dbReference type="Proteomes" id="UP000218327"/>
    </source>
</evidence>
<accession>A0A2A5B5V1</accession>
<feature type="transmembrane region" description="Helical" evidence="13">
    <location>
        <begin position="216"/>
        <end position="232"/>
    </location>
</feature>
<keyword evidence="10 13" id="KW-0472">Membrane</keyword>
<reference evidence="15" key="1">
    <citation type="submission" date="2017-08" db="EMBL/GenBank/DDBJ databases">
        <title>A dynamic microbial community with high functional redundancy inhabits the cold, oxic subseafloor aquifer.</title>
        <authorList>
            <person name="Tully B.J."/>
            <person name="Wheat C.G."/>
            <person name="Glazer B.T."/>
            <person name="Huber J.A."/>
        </authorList>
    </citation>
    <scope>NUCLEOTIDE SEQUENCE [LARGE SCALE GENOMIC DNA]</scope>
</reference>
<evidence type="ECO:0000256" key="8">
    <source>
        <dbReference type="ARBA" id="ARBA00022989"/>
    </source>
</evidence>
<dbReference type="Pfam" id="PF06736">
    <property type="entry name" value="TMEM175"/>
    <property type="match status" value="1"/>
</dbReference>
<keyword evidence="4" id="KW-0633">Potassium transport</keyword>
<gene>
    <name evidence="14" type="ORF">COA96_04595</name>
</gene>
<dbReference type="GO" id="GO:0016020">
    <property type="term" value="C:membrane"/>
    <property type="evidence" value="ECO:0007669"/>
    <property type="project" value="UniProtKB-SubCell"/>
</dbReference>
<keyword evidence="8 13" id="KW-1133">Transmembrane helix</keyword>
<evidence type="ECO:0008006" key="16">
    <source>
        <dbReference type="Google" id="ProtNLM"/>
    </source>
</evidence>
<evidence type="ECO:0000256" key="5">
    <source>
        <dbReference type="ARBA" id="ARBA00022692"/>
    </source>
</evidence>
<feature type="transmembrane region" description="Helical" evidence="13">
    <location>
        <begin position="147"/>
        <end position="168"/>
    </location>
</feature>
<dbReference type="GO" id="GO:0015252">
    <property type="term" value="F:proton channel activity"/>
    <property type="evidence" value="ECO:0007669"/>
    <property type="project" value="InterPro"/>
</dbReference>
<comment type="catalytic activity">
    <reaction evidence="12">
        <text>K(+)(in) = K(+)(out)</text>
        <dbReference type="Rhea" id="RHEA:29463"/>
        <dbReference type="ChEBI" id="CHEBI:29103"/>
    </reaction>
</comment>
<evidence type="ECO:0000256" key="4">
    <source>
        <dbReference type="ARBA" id="ARBA00022538"/>
    </source>
</evidence>
<feature type="transmembrane region" description="Helical" evidence="13">
    <location>
        <begin position="96"/>
        <end position="113"/>
    </location>
</feature>
<evidence type="ECO:0000256" key="9">
    <source>
        <dbReference type="ARBA" id="ARBA00023065"/>
    </source>
</evidence>
<protein>
    <recommendedName>
        <fullName evidence="16">DUF1211 domain-containing protein</fullName>
    </recommendedName>
</protein>
<keyword evidence="5 13" id="KW-0812">Transmembrane</keyword>
<keyword evidence="9" id="KW-0406">Ion transport</keyword>
<keyword evidence="6" id="KW-0631">Potassium channel</keyword>
<dbReference type="InterPro" id="IPR010617">
    <property type="entry name" value="TMEM175-like"/>
</dbReference>
<keyword evidence="7" id="KW-0630">Potassium</keyword>
<evidence type="ECO:0000256" key="12">
    <source>
        <dbReference type="ARBA" id="ARBA00034430"/>
    </source>
</evidence>
<evidence type="ECO:0000256" key="3">
    <source>
        <dbReference type="ARBA" id="ARBA00022448"/>
    </source>
</evidence>
<evidence type="ECO:0000256" key="11">
    <source>
        <dbReference type="ARBA" id="ARBA00023303"/>
    </source>
</evidence>
<evidence type="ECO:0000256" key="13">
    <source>
        <dbReference type="SAM" id="Phobius"/>
    </source>
</evidence>
<evidence type="ECO:0000256" key="7">
    <source>
        <dbReference type="ARBA" id="ARBA00022958"/>
    </source>
</evidence>
<dbReference type="EMBL" id="NVVJ01000009">
    <property type="protein sequence ID" value="PCJ26913.1"/>
    <property type="molecule type" value="Genomic_DNA"/>
</dbReference>
<comment type="subcellular location">
    <subcellularLocation>
        <location evidence="1">Membrane</location>
        <topology evidence="1">Multi-pass membrane protein</topology>
    </subcellularLocation>
</comment>
<evidence type="ECO:0000256" key="1">
    <source>
        <dbReference type="ARBA" id="ARBA00004141"/>
    </source>
</evidence>
<feature type="transmembrane region" description="Helical" evidence="13">
    <location>
        <begin position="189"/>
        <end position="210"/>
    </location>
</feature>
<dbReference type="Proteomes" id="UP000218327">
    <property type="component" value="Unassembled WGS sequence"/>
</dbReference>
<organism evidence="14 15">
    <name type="scientific">SAR86 cluster bacterium</name>
    <dbReference type="NCBI Taxonomy" id="2030880"/>
    <lineage>
        <taxon>Bacteria</taxon>
        <taxon>Pseudomonadati</taxon>
        <taxon>Pseudomonadota</taxon>
        <taxon>Gammaproteobacteria</taxon>
        <taxon>SAR86 cluster</taxon>
    </lineage>
</organism>
<keyword evidence="11" id="KW-0407">Ion channel</keyword>
<evidence type="ECO:0000256" key="10">
    <source>
        <dbReference type="ARBA" id="ARBA00023136"/>
    </source>
</evidence>
<feature type="transmembrane region" description="Helical" evidence="13">
    <location>
        <begin position="67"/>
        <end position="84"/>
    </location>
</feature>
<dbReference type="GO" id="GO:0005267">
    <property type="term" value="F:potassium channel activity"/>
    <property type="evidence" value="ECO:0007669"/>
    <property type="project" value="UniProtKB-KW"/>
</dbReference>
<keyword evidence="3" id="KW-0813">Transport</keyword>
<comment type="similarity">
    <text evidence="2">Belongs to the TMEM175 family.</text>
</comment>
<evidence type="ECO:0000256" key="6">
    <source>
        <dbReference type="ARBA" id="ARBA00022826"/>
    </source>
</evidence>
<proteinExistence type="inferred from homology"/>
<dbReference type="AlphaFoldDB" id="A0A2A5B5V1"/>
<evidence type="ECO:0000256" key="2">
    <source>
        <dbReference type="ARBA" id="ARBA00006920"/>
    </source>
</evidence>